<evidence type="ECO:0000313" key="4">
    <source>
        <dbReference type="Proteomes" id="UP000246145"/>
    </source>
</evidence>
<dbReference type="PANTHER" id="PTHR35146:SF1">
    <property type="entry name" value="UPF0178 PROTEIN YAII"/>
    <property type="match status" value="1"/>
</dbReference>
<evidence type="ECO:0000256" key="2">
    <source>
        <dbReference type="HAMAP-Rule" id="MF_00489"/>
    </source>
</evidence>
<protein>
    <recommendedName>
        <fullName evidence="2">UPF0178 protein C7440_3104</fullName>
    </recommendedName>
</protein>
<dbReference type="OrthoDB" id="9798918at2"/>
<evidence type="ECO:0000313" key="3">
    <source>
        <dbReference type="EMBL" id="PVY60943.1"/>
    </source>
</evidence>
<dbReference type="PANTHER" id="PTHR35146">
    <property type="entry name" value="UPF0178 PROTEIN YAII"/>
    <property type="match status" value="1"/>
</dbReference>
<keyword evidence="4" id="KW-1185">Reference proteome</keyword>
<sequence length="156" mass="17251">MNIWVDADACPAVIKDILYRAAQRVQQPLTLVANQMLRTPPSPLIRAVQVPRGFDVADEYIVERVATGDLVITADIPLASEVLGKGAWVLSPRGEHYTADSISERLTMRDMMEELRSAGVDTEGPAAFSQTDRRAFANALDRLLQKALRENTVGRF</sequence>
<dbReference type="CDD" id="cd18720">
    <property type="entry name" value="PIN_YqxD-like"/>
    <property type="match status" value="1"/>
</dbReference>
<dbReference type="RefSeq" id="WP_116519162.1">
    <property type="nucleotide sequence ID" value="NZ_JACCEX010000005.1"/>
</dbReference>
<accession>A0A2U1CIX4</accession>
<dbReference type="HAMAP" id="MF_00489">
    <property type="entry name" value="UPF0178"/>
    <property type="match status" value="1"/>
</dbReference>
<dbReference type="Proteomes" id="UP000246145">
    <property type="component" value="Unassembled WGS sequence"/>
</dbReference>
<dbReference type="NCBIfam" id="NF001095">
    <property type="entry name" value="PRK00124.1"/>
    <property type="match status" value="1"/>
</dbReference>
<dbReference type="AlphaFoldDB" id="A0A2U1CIX4"/>
<name>A0A2U1CIX4_9BURK</name>
<comment type="caution">
    <text evidence="3">The sequence shown here is derived from an EMBL/GenBank/DDBJ whole genome shotgun (WGS) entry which is preliminary data.</text>
</comment>
<gene>
    <name evidence="3" type="ORF">C7440_3104</name>
</gene>
<reference evidence="3 4" key="1">
    <citation type="submission" date="2018-04" db="EMBL/GenBank/DDBJ databases">
        <title>Genomic Encyclopedia of Type Strains, Phase IV (KMG-IV): sequencing the most valuable type-strain genomes for metagenomic binning, comparative biology and taxonomic classification.</title>
        <authorList>
            <person name="Goeker M."/>
        </authorList>
    </citation>
    <scope>NUCLEOTIDE SEQUENCE [LARGE SCALE GENOMIC DNA]</scope>
    <source>
        <strain evidence="3 4">DSM 10065</strain>
    </source>
</reference>
<organism evidence="3 4">
    <name type="scientific">Pusillimonas noertemannii</name>
    <dbReference type="NCBI Taxonomy" id="305977"/>
    <lineage>
        <taxon>Bacteria</taxon>
        <taxon>Pseudomonadati</taxon>
        <taxon>Pseudomonadota</taxon>
        <taxon>Betaproteobacteria</taxon>
        <taxon>Burkholderiales</taxon>
        <taxon>Alcaligenaceae</taxon>
        <taxon>Pusillimonas</taxon>
    </lineage>
</organism>
<dbReference type="InterPro" id="IPR003791">
    <property type="entry name" value="UPF0178"/>
</dbReference>
<comment type="similarity">
    <text evidence="1 2">Belongs to the UPF0178 family.</text>
</comment>
<dbReference type="Pfam" id="PF02639">
    <property type="entry name" value="DUF188"/>
    <property type="match status" value="1"/>
</dbReference>
<evidence type="ECO:0000256" key="1">
    <source>
        <dbReference type="ARBA" id="ARBA00008522"/>
    </source>
</evidence>
<proteinExistence type="inferred from homology"/>
<dbReference type="EMBL" id="QEKO01000005">
    <property type="protein sequence ID" value="PVY60943.1"/>
    <property type="molecule type" value="Genomic_DNA"/>
</dbReference>